<name>A0A1V2IEQ8_9ACTN</name>
<dbReference type="OrthoDB" id="7837405at2"/>
<reference evidence="2" key="1">
    <citation type="submission" date="2016-10" db="EMBL/GenBank/DDBJ databases">
        <title>Frankia sp. NRRL B-16386 Genome sequencing.</title>
        <authorList>
            <person name="Ghodhbane-Gtari F."/>
            <person name="Swanson E."/>
            <person name="Gueddou A."/>
            <person name="Hezbri K."/>
            <person name="Ktari K."/>
            <person name="Nouioui I."/>
            <person name="Morris K."/>
            <person name="Simpson S."/>
            <person name="Abebe-Akele F."/>
            <person name="Thomas K."/>
            <person name="Gtari M."/>
            <person name="Tisa L.S."/>
        </authorList>
    </citation>
    <scope>NUCLEOTIDE SEQUENCE [LARGE SCALE GENOMIC DNA]</scope>
    <source>
        <strain evidence="2">NRRL B-16386</strain>
    </source>
</reference>
<dbReference type="RefSeq" id="WP_076815076.1">
    <property type="nucleotide sequence ID" value="NZ_MOMC01000015.1"/>
</dbReference>
<keyword evidence="2" id="KW-1185">Reference proteome</keyword>
<gene>
    <name evidence="1" type="ORF">BL253_07950</name>
</gene>
<evidence type="ECO:0000313" key="1">
    <source>
        <dbReference type="EMBL" id="ONH31607.1"/>
    </source>
</evidence>
<dbReference type="EMBL" id="MOMC01000015">
    <property type="protein sequence ID" value="ONH31607.1"/>
    <property type="molecule type" value="Genomic_DNA"/>
</dbReference>
<protein>
    <submittedName>
        <fullName evidence="1">Uncharacterized protein</fullName>
    </submittedName>
</protein>
<sequence>MIPQFVGRLPFIEQLDELARETGAEFHEITLLDSKENVLRRFQERSSRAADPAHVEAQILLDRSGGMVELSQRYDRVARVDGMVRRHVLDFVAVRAPRVHGSYAALGRTARPWG</sequence>
<accession>A0A1V2IEQ8</accession>
<dbReference type="STRING" id="1834516.BL253_07950"/>
<proteinExistence type="predicted"/>
<dbReference type="Proteomes" id="UP000188929">
    <property type="component" value="Unassembled WGS sequence"/>
</dbReference>
<dbReference type="AlphaFoldDB" id="A0A1V2IEQ8"/>
<comment type="caution">
    <text evidence="1">The sequence shown here is derived from an EMBL/GenBank/DDBJ whole genome shotgun (WGS) entry which is preliminary data.</text>
</comment>
<evidence type="ECO:0000313" key="2">
    <source>
        <dbReference type="Proteomes" id="UP000188929"/>
    </source>
</evidence>
<organism evidence="1 2">
    <name type="scientific">Pseudofrankia asymbiotica</name>
    <dbReference type="NCBI Taxonomy" id="1834516"/>
    <lineage>
        <taxon>Bacteria</taxon>
        <taxon>Bacillati</taxon>
        <taxon>Actinomycetota</taxon>
        <taxon>Actinomycetes</taxon>
        <taxon>Frankiales</taxon>
        <taxon>Frankiaceae</taxon>
        <taxon>Pseudofrankia</taxon>
    </lineage>
</organism>